<comment type="similarity">
    <text evidence="7">Belongs to the binding-protein-dependent transport system permease family.</text>
</comment>
<dbReference type="InterPro" id="IPR035906">
    <property type="entry name" value="MetI-like_sf"/>
</dbReference>
<dbReference type="RefSeq" id="WP_380005532.1">
    <property type="nucleotide sequence ID" value="NZ_JBHLYR010000011.1"/>
</dbReference>
<evidence type="ECO:0000256" key="5">
    <source>
        <dbReference type="ARBA" id="ARBA00022989"/>
    </source>
</evidence>
<evidence type="ECO:0000313" key="10">
    <source>
        <dbReference type="Proteomes" id="UP001589733"/>
    </source>
</evidence>
<dbReference type="EMBL" id="JBHLYR010000011">
    <property type="protein sequence ID" value="MFB9991015.1"/>
    <property type="molecule type" value="Genomic_DNA"/>
</dbReference>
<dbReference type="PANTHER" id="PTHR43744:SF12">
    <property type="entry name" value="ABC TRANSPORTER PERMEASE PROTEIN MG189-RELATED"/>
    <property type="match status" value="1"/>
</dbReference>
<feature type="transmembrane region" description="Helical" evidence="7">
    <location>
        <begin position="154"/>
        <end position="177"/>
    </location>
</feature>
<reference evidence="9 10" key="1">
    <citation type="submission" date="2024-09" db="EMBL/GenBank/DDBJ databases">
        <authorList>
            <person name="Sun Q."/>
            <person name="Mori K."/>
        </authorList>
    </citation>
    <scope>NUCLEOTIDE SEQUENCE [LARGE SCALE GENOMIC DNA]</scope>
    <source>
        <strain evidence="9 10">JCM 13503</strain>
    </source>
</reference>
<feature type="transmembrane region" description="Helical" evidence="7">
    <location>
        <begin position="198"/>
        <end position="222"/>
    </location>
</feature>
<evidence type="ECO:0000256" key="3">
    <source>
        <dbReference type="ARBA" id="ARBA00022475"/>
    </source>
</evidence>
<feature type="transmembrane region" description="Helical" evidence="7">
    <location>
        <begin position="21"/>
        <end position="46"/>
    </location>
</feature>
<dbReference type="Proteomes" id="UP001589733">
    <property type="component" value="Unassembled WGS sequence"/>
</dbReference>
<feature type="transmembrane region" description="Helical" evidence="7">
    <location>
        <begin position="255"/>
        <end position="276"/>
    </location>
</feature>
<keyword evidence="2 7" id="KW-0813">Transport</keyword>
<evidence type="ECO:0000256" key="7">
    <source>
        <dbReference type="RuleBase" id="RU363032"/>
    </source>
</evidence>
<comment type="subcellular location">
    <subcellularLocation>
        <location evidence="1 7">Cell membrane</location>
        <topology evidence="1 7">Multi-pass membrane protein</topology>
    </subcellularLocation>
</comment>
<evidence type="ECO:0000256" key="2">
    <source>
        <dbReference type="ARBA" id="ARBA00022448"/>
    </source>
</evidence>
<keyword evidence="5 7" id="KW-1133">Transmembrane helix</keyword>
<evidence type="ECO:0000313" key="9">
    <source>
        <dbReference type="EMBL" id="MFB9991015.1"/>
    </source>
</evidence>
<dbReference type="SUPFAM" id="SSF161098">
    <property type="entry name" value="MetI-like"/>
    <property type="match status" value="1"/>
</dbReference>
<dbReference type="InterPro" id="IPR000515">
    <property type="entry name" value="MetI-like"/>
</dbReference>
<keyword evidence="4 7" id="KW-0812">Transmembrane</keyword>
<protein>
    <submittedName>
        <fullName evidence="9">Carbohydrate ABC transporter permease</fullName>
    </submittedName>
</protein>
<feature type="transmembrane region" description="Helical" evidence="7">
    <location>
        <begin position="85"/>
        <end position="111"/>
    </location>
</feature>
<dbReference type="PROSITE" id="PS50928">
    <property type="entry name" value="ABC_TM1"/>
    <property type="match status" value="1"/>
</dbReference>
<proteinExistence type="inferred from homology"/>
<name>A0ABV6AUA4_9DEIO</name>
<sequence length="290" mass="31481">MTHRSAVSRAAQRVPRHHTWPALLASHVFLLLYCALALFPIVLMIINSFKDQLSIFSAPFALPNAETFTLDGYKTLFAGTNFAGYVLNSLTVTVASLALILVSGSMAAFALSEYRFRLNTLVALYLSLGIMVPIRLGTIGILSLAVNLHLVNTLWALIFVYTAQGLPLAVFVLTAFMRQLPKDLKEAARLDGASEYRIYGLTLPLLRPAIGAVMAISLIPVWNDLWFPLILAPGEGTKTIVLGASVFLGQYVNDYSAVLAALTLAILPAVLLYVLFSRQLISGITEGALK</sequence>
<organism evidence="9 10">
    <name type="scientific">Deinococcus oregonensis</name>
    <dbReference type="NCBI Taxonomy" id="1805970"/>
    <lineage>
        <taxon>Bacteria</taxon>
        <taxon>Thermotogati</taxon>
        <taxon>Deinococcota</taxon>
        <taxon>Deinococci</taxon>
        <taxon>Deinococcales</taxon>
        <taxon>Deinococcaceae</taxon>
        <taxon>Deinococcus</taxon>
    </lineage>
</organism>
<accession>A0ABV6AUA4</accession>
<gene>
    <name evidence="9" type="ORF">ACFFLM_03335</name>
</gene>
<dbReference type="Gene3D" id="1.10.3720.10">
    <property type="entry name" value="MetI-like"/>
    <property type="match status" value="1"/>
</dbReference>
<comment type="caution">
    <text evidence="9">The sequence shown here is derived from an EMBL/GenBank/DDBJ whole genome shotgun (WGS) entry which is preliminary data.</text>
</comment>
<feature type="domain" description="ABC transmembrane type-1" evidence="8">
    <location>
        <begin position="86"/>
        <end position="276"/>
    </location>
</feature>
<evidence type="ECO:0000256" key="4">
    <source>
        <dbReference type="ARBA" id="ARBA00022692"/>
    </source>
</evidence>
<feature type="transmembrane region" description="Helical" evidence="7">
    <location>
        <begin position="123"/>
        <end position="148"/>
    </location>
</feature>
<keyword evidence="3" id="KW-1003">Cell membrane</keyword>
<dbReference type="Pfam" id="PF00528">
    <property type="entry name" value="BPD_transp_1"/>
    <property type="match status" value="1"/>
</dbReference>
<evidence type="ECO:0000256" key="6">
    <source>
        <dbReference type="ARBA" id="ARBA00023136"/>
    </source>
</evidence>
<dbReference type="PANTHER" id="PTHR43744">
    <property type="entry name" value="ABC TRANSPORTER PERMEASE PROTEIN MG189-RELATED-RELATED"/>
    <property type="match status" value="1"/>
</dbReference>
<evidence type="ECO:0000256" key="1">
    <source>
        <dbReference type="ARBA" id="ARBA00004651"/>
    </source>
</evidence>
<evidence type="ECO:0000259" key="8">
    <source>
        <dbReference type="PROSITE" id="PS50928"/>
    </source>
</evidence>
<keyword evidence="6 7" id="KW-0472">Membrane</keyword>
<keyword evidence="10" id="KW-1185">Reference proteome</keyword>
<dbReference type="CDD" id="cd06261">
    <property type="entry name" value="TM_PBP2"/>
    <property type="match status" value="1"/>
</dbReference>